<dbReference type="PROSITE" id="PS00710">
    <property type="entry name" value="PGM_PMM"/>
    <property type="match status" value="1"/>
</dbReference>
<dbReference type="InterPro" id="IPR005846">
    <property type="entry name" value="A-D-PHexomutase_a/b/a-III"/>
</dbReference>
<dbReference type="InterPro" id="IPR005845">
    <property type="entry name" value="A-D-PHexomutase_a/b/a-II"/>
</dbReference>
<dbReference type="Proteomes" id="UP000242502">
    <property type="component" value="Unassembled WGS sequence"/>
</dbReference>
<comment type="similarity">
    <text evidence="4">Belongs to the phosphohexose mutase family.</text>
</comment>
<keyword evidence="9" id="KW-0413">Isomerase</keyword>
<evidence type="ECO:0000256" key="8">
    <source>
        <dbReference type="ARBA" id="ARBA00022842"/>
    </source>
</evidence>
<feature type="coiled-coil region" evidence="10">
    <location>
        <begin position="58"/>
        <end position="85"/>
    </location>
</feature>
<feature type="domain" description="Alpha-D-phosphohexomutase C-terminal" evidence="13">
    <location>
        <begin position="720"/>
        <end position="793"/>
    </location>
</feature>
<comment type="cofactor">
    <cofactor evidence="2">
        <name>Mg(2+)</name>
        <dbReference type="ChEBI" id="CHEBI:18420"/>
    </cofactor>
</comment>
<dbReference type="GO" id="GO:0005975">
    <property type="term" value="P:carbohydrate metabolic process"/>
    <property type="evidence" value="ECO:0007669"/>
    <property type="project" value="InterPro"/>
</dbReference>
<evidence type="ECO:0000256" key="5">
    <source>
        <dbReference type="ARBA" id="ARBA00012730"/>
    </source>
</evidence>
<evidence type="ECO:0000259" key="15">
    <source>
        <dbReference type="Pfam" id="PF02879"/>
    </source>
</evidence>
<evidence type="ECO:0000259" key="16">
    <source>
        <dbReference type="Pfam" id="PF02880"/>
    </source>
</evidence>
<accession>A0A1D2QRB5</accession>
<feature type="compositionally biased region" description="Polar residues" evidence="11">
    <location>
        <begin position="315"/>
        <end position="328"/>
    </location>
</feature>
<dbReference type="GO" id="GO:0004615">
    <property type="term" value="F:phosphomannomutase activity"/>
    <property type="evidence" value="ECO:0007669"/>
    <property type="project" value="UniProtKB-EC"/>
</dbReference>
<evidence type="ECO:0000256" key="1">
    <source>
        <dbReference type="ARBA" id="ARBA00000586"/>
    </source>
</evidence>
<organism evidence="17 18">
    <name type="scientific">Candidatus Endobugula sertula</name>
    <name type="common">Bugula neritina bacterial symbiont</name>
    <dbReference type="NCBI Taxonomy" id="62101"/>
    <lineage>
        <taxon>Bacteria</taxon>
        <taxon>Pseudomonadati</taxon>
        <taxon>Pseudomonadota</taxon>
        <taxon>Gammaproteobacteria</taxon>
        <taxon>Cellvibrionales</taxon>
        <taxon>Cellvibrionaceae</taxon>
        <taxon>Candidatus Endobugula</taxon>
    </lineage>
</organism>
<dbReference type="PANTHER" id="PTHR43771:SF2">
    <property type="entry name" value="PHOSPHOMANNOMUTASE_PHOSPHOGLUCOMUTASE"/>
    <property type="match status" value="1"/>
</dbReference>
<dbReference type="InterPro" id="IPR036900">
    <property type="entry name" value="A-D-PHexomutase_C_sf"/>
</dbReference>
<sequence length="808" mass="90229">MYIITTDMKKDATLNLKLIPSQQQRAVLATIIALVITTIMTSALWFWFIKPINQQQFNQQVINNAKDYRHRIQQHMNQLHNALARIAENIPVSTFAQDQHQLEQWVAEQQSYWLSQLPNVNNVTLLAHTAIQKQARDDEQLSFIAINMVNRLEAGKPTYIEVARIAGKTQSQMHKMVPIHDHQGLLVGVLYATFSISHLQTLFSQDDLSLAHITLKQYIDNESPLPFLSLGKSANTYPPKVFDIPNSYWQLSYSPTEKLFKQTSMDLTWLWLLILLMLLTVYLVSFNFLLPKNELRVSKKTTKINAETWSKAATSDALTDKNVTNNSENPEEKPPTTAPSPDSQSNSGTEIPDSVFRVYDIRGIAHQQITHELMYSIGQAVATEVLMAGDKAMIIGRDARTHSLEFSQCVIGGIVSTGCHVIDIGIVPTPLVNFTTCQHEQTSSGLMITASHNPEEYNGCKIIVKGQTLTDDDIQVLKARIINNNVIHSDDKGSIKEDDFSQAYIDRVVGDIAVIDGWRVVVDAGNGASSELAPRLFQAMKCNVAPLFCQFDGTFPHHSPDPSIPENLVPLIDKVKSEKADIGFALDGDGDRLVAITPKGRILWPDQLLMLFAQDIVARHPGSNVVFDIKSSQLLSQIITEHGGCPIMWKTGHSHIKAKMKETQALLGGEFSGHIFFKERWFGFDDGLYAAARLLEILTLTGQTIDHLLTSLPFTLSTPEIKIAVAEEQKFALIDRLIKEAHFPSGDITTIDGLRVDFDDGWGLIRASNTAPVLTLRFEAKNKHALQKIKADFQQALNHVNLHLPSFA</sequence>
<dbReference type="Pfam" id="PF02879">
    <property type="entry name" value="PGM_PMM_II"/>
    <property type="match status" value="1"/>
</dbReference>
<evidence type="ECO:0000313" key="17">
    <source>
        <dbReference type="EMBL" id="ODS24135.1"/>
    </source>
</evidence>
<feature type="transmembrane region" description="Helical" evidence="12">
    <location>
        <begin position="26"/>
        <end position="48"/>
    </location>
</feature>
<dbReference type="Gene3D" id="3.40.120.10">
    <property type="entry name" value="Alpha-D-Glucose-1,6-Bisphosphate, subunit A, domain 3"/>
    <property type="match status" value="3"/>
</dbReference>
<dbReference type="EC" id="5.4.2.8" evidence="5"/>
<proteinExistence type="inferred from homology"/>
<dbReference type="InterPro" id="IPR005841">
    <property type="entry name" value="Alpha-D-phosphohexomutase_SF"/>
</dbReference>
<feature type="domain" description="Alpha-D-phosphohexomutase alpha/beta/alpha" evidence="14">
    <location>
        <begin position="355"/>
        <end position="482"/>
    </location>
</feature>
<feature type="compositionally biased region" description="Polar residues" evidence="11">
    <location>
        <begin position="339"/>
        <end position="349"/>
    </location>
</feature>
<dbReference type="GO" id="GO:0000287">
    <property type="term" value="F:magnesium ion binding"/>
    <property type="evidence" value="ECO:0007669"/>
    <property type="project" value="InterPro"/>
</dbReference>
<comment type="catalytic activity">
    <reaction evidence="1">
        <text>alpha-D-mannose 1-phosphate = D-mannose 6-phosphate</text>
        <dbReference type="Rhea" id="RHEA:11140"/>
        <dbReference type="ChEBI" id="CHEBI:58409"/>
        <dbReference type="ChEBI" id="CHEBI:58735"/>
        <dbReference type="EC" id="5.4.2.8"/>
    </reaction>
</comment>
<evidence type="ECO:0000256" key="4">
    <source>
        <dbReference type="ARBA" id="ARBA00010231"/>
    </source>
</evidence>
<evidence type="ECO:0000259" key="14">
    <source>
        <dbReference type="Pfam" id="PF02878"/>
    </source>
</evidence>
<name>A0A1D2QRB5_9GAMM</name>
<dbReference type="InterPro" id="IPR005844">
    <property type="entry name" value="A-D-PHexomutase_a/b/a-I"/>
</dbReference>
<evidence type="ECO:0000256" key="9">
    <source>
        <dbReference type="ARBA" id="ARBA00023235"/>
    </source>
</evidence>
<dbReference type="SUPFAM" id="SSF55957">
    <property type="entry name" value="Phosphoglucomutase, C-terminal domain"/>
    <property type="match status" value="1"/>
</dbReference>
<dbReference type="InterPro" id="IPR016055">
    <property type="entry name" value="A-D-PHexomutase_a/b/a-I/II/III"/>
</dbReference>
<dbReference type="Pfam" id="PF00408">
    <property type="entry name" value="PGM_PMM_IV"/>
    <property type="match status" value="1"/>
</dbReference>
<reference evidence="17 18" key="1">
    <citation type="journal article" date="2016" name="Appl. Environ. Microbiol.">
        <title>Lack of Overt Genome Reduction in the Bryostatin-Producing Bryozoan Symbiont "Candidatus Endobugula sertula".</title>
        <authorList>
            <person name="Miller I.J."/>
            <person name="Vanee N."/>
            <person name="Fong S.S."/>
            <person name="Lim-Fong G.E."/>
            <person name="Kwan J.C."/>
        </authorList>
    </citation>
    <scope>NUCLEOTIDE SEQUENCE [LARGE SCALE GENOMIC DNA]</scope>
    <source>
        <strain evidence="17">AB1-4</strain>
    </source>
</reference>
<evidence type="ECO:0000256" key="11">
    <source>
        <dbReference type="SAM" id="MobiDB-lite"/>
    </source>
</evidence>
<evidence type="ECO:0000256" key="10">
    <source>
        <dbReference type="SAM" id="Coils"/>
    </source>
</evidence>
<dbReference type="InterPro" id="IPR005843">
    <property type="entry name" value="A-D-PHexomutase_C"/>
</dbReference>
<evidence type="ECO:0000313" key="18">
    <source>
        <dbReference type="Proteomes" id="UP000242502"/>
    </source>
</evidence>
<comment type="caution">
    <text evidence="17">The sequence shown here is derived from an EMBL/GenBank/DDBJ whole genome shotgun (WGS) entry which is preliminary data.</text>
</comment>
<dbReference type="CDD" id="cd03089">
    <property type="entry name" value="PMM_PGM"/>
    <property type="match status" value="1"/>
</dbReference>
<feature type="region of interest" description="Disordered" evidence="11">
    <location>
        <begin position="315"/>
        <end position="351"/>
    </location>
</feature>
<evidence type="ECO:0000256" key="6">
    <source>
        <dbReference type="ARBA" id="ARBA00022553"/>
    </source>
</evidence>
<dbReference type="Gene3D" id="3.30.310.50">
    <property type="entry name" value="Alpha-D-phosphohexomutase, C-terminal domain"/>
    <property type="match status" value="1"/>
</dbReference>
<keyword evidence="10" id="KW-0175">Coiled coil</keyword>
<keyword evidence="12" id="KW-1133">Transmembrane helix</keyword>
<dbReference type="STRING" id="62101.AB835_05230"/>
<keyword evidence="6" id="KW-0597">Phosphoprotein</keyword>
<dbReference type="InterPro" id="IPR016066">
    <property type="entry name" value="A-D-PHexomutase_CS"/>
</dbReference>
<keyword evidence="12" id="KW-0472">Membrane</keyword>
<keyword evidence="12" id="KW-0812">Transmembrane</keyword>
<feature type="domain" description="Alpha-D-phosphohexomutase alpha/beta/alpha" evidence="16">
    <location>
        <begin position="605"/>
        <end position="712"/>
    </location>
</feature>
<dbReference type="EMBL" id="MDLC01000013">
    <property type="protein sequence ID" value="ODS24135.1"/>
    <property type="molecule type" value="Genomic_DNA"/>
</dbReference>
<evidence type="ECO:0000256" key="12">
    <source>
        <dbReference type="SAM" id="Phobius"/>
    </source>
</evidence>
<protein>
    <recommendedName>
        <fullName evidence="5">phosphomannomutase</fullName>
        <ecNumber evidence="5">5.4.2.8</ecNumber>
    </recommendedName>
</protein>
<gene>
    <name evidence="17" type="ORF">AB835_05230</name>
</gene>
<evidence type="ECO:0000256" key="7">
    <source>
        <dbReference type="ARBA" id="ARBA00022723"/>
    </source>
</evidence>
<keyword evidence="8" id="KW-0460">Magnesium</keyword>
<comment type="pathway">
    <text evidence="3">Nucleotide-sugar biosynthesis; GDP-alpha-D-mannose biosynthesis; alpha-D-mannose 1-phosphate from D-fructose 6-phosphate: step 2/2.</text>
</comment>
<dbReference type="Pfam" id="PF02880">
    <property type="entry name" value="PGM_PMM_III"/>
    <property type="match status" value="1"/>
</dbReference>
<dbReference type="AlphaFoldDB" id="A0A1D2QRB5"/>
<dbReference type="PRINTS" id="PR00509">
    <property type="entry name" value="PGMPMM"/>
</dbReference>
<evidence type="ECO:0000256" key="3">
    <source>
        <dbReference type="ARBA" id="ARBA00004699"/>
    </source>
</evidence>
<keyword evidence="7" id="KW-0479">Metal-binding</keyword>
<feature type="transmembrane region" description="Helical" evidence="12">
    <location>
        <begin position="269"/>
        <end position="290"/>
    </location>
</feature>
<evidence type="ECO:0000259" key="13">
    <source>
        <dbReference type="Pfam" id="PF00408"/>
    </source>
</evidence>
<dbReference type="SUPFAM" id="SSF53738">
    <property type="entry name" value="Phosphoglucomutase, first 3 domains"/>
    <property type="match status" value="3"/>
</dbReference>
<feature type="domain" description="Alpha-D-phosphohexomutase alpha/beta/alpha" evidence="15">
    <location>
        <begin position="503"/>
        <end position="600"/>
    </location>
</feature>
<dbReference type="Pfam" id="PF02878">
    <property type="entry name" value="PGM_PMM_I"/>
    <property type="match status" value="1"/>
</dbReference>
<evidence type="ECO:0000256" key="2">
    <source>
        <dbReference type="ARBA" id="ARBA00001946"/>
    </source>
</evidence>
<dbReference type="PANTHER" id="PTHR43771">
    <property type="entry name" value="PHOSPHOMANNOMUTASE"/>
    <property type="match status" value="1"/>
</dbReference>